<dbReference type="PANTHER" id="PTHR43176:SF3">
    <property type="entry name" value="3-HYDROXYISOBUTYRYL-COA HYDROLASE, MITOCHONDRIAL"/>
    <property type="match status" value="1"/>
</dbReference>
<dbReference type="Pfam" id="PF16113">
    <property type="entry name" value="ECH_2"/>
    <property type="match status" value="1"/>
</dbReference>
<evidence type="ECO:0000313" key="5">
    <source>
        <dbReference type="EMBL" id="QXO16061.1"/>
    </source>
</evidence>
<dbReference type="InterPro" id="IPR032259">
    <property type="entry name" value="HIBYL-CoA-H"/>
</dbReference>
<evidence type="ECO:0000256" key="2">
    <source>
        <dbReference type="ARBA" id="ARBA00011915"/>
    </source>
</evidence>
<evidence type="ECO:0000313" key="6">
    <source>
        <dbReference type="Proteomes" id="UP000694232"/>
    </source>
</evidence>
<keyword evidence="3" id="KW-0378">Hydrolase</keyword>
<dbReference type="EMBL" id="CP076642">
    <property type="protein sequence ID" value="QXO16061.1"/>
    <property type="molecule type" value="Genomic_DNA"/>
</dbReference>
<dbReference type="PANTHER" id="PTHR43176">
    <property type="entry name" value="3-HYDROXYISOBUTYRYL-COA HYDROLASE-RELATED"/>
    <property type="match status" value="1"/>
</dbReference>
<name>A0A975U867_9VIBR</name>
<dbReference type="GO" id="GO:0003860">
    <property type="term" value="F:3-hydroxyisobutyryl-CoA hydrolase activity"/>
    <property type="evidence" value="ECO:0007669"/>
    <property type="project" value="UniProtKB-EC"/>
</dbReference>
<dbReference type="AlphaFoldDB" id="A0A975U867"/>
<keyword evidence="6" id="KW-1185">Reference proteome</keyword>
<dbReference type="Proteomes" id="UP000694232">
    <property type="component" value="Chromosome 2"/>
</dbReference>
<feature type="domain" description="Enoyl-CoA hydratase/isomerase" evidence="4">
    <location>
        <begin position="19"/>
        <end position="357"/>
    </location>
</feature>
<dbReference type="SUPFAM" id="SSF52096">
    <property type="entry name" value="ClpP/crotonase"/>
    <property type="match status" value="1"/>
</dbReference>
<organism evidence="5 6">
    <name type="scientific">Vibrio ostreae</name>
    <dbReference type="NCBI Taxonomy" id="2841925"/>
    <lineage>
        <taxon>Bacteria</taxon>
        <taxon>Pseudomonadati</taxon>
        <taxon>Pseudomonadota</taxon>
        <taxon>Gammaproteobacteria</taxon>
        <taxon>Vibrionales</taxon>
        <taxon>Vibrionaceae</taxon>
        <taxon>Vibrio</taxon>
    </lineage>
</organism>
<gene>
    <name evidence="5" type="ORF">KNV97_00575</name>
</gene>
<reference evidence="5" key="1">
    <citation type="submission" date="2021-06" db="EMBL/GenBank/DDBJ databases">
        <title>Vibrio nov. sp., novel gut bacterium isolated from Yellow Sea oyster.</title>
        <authorList>
            <person name="Muhammad N."/>
            <person name="Nguyen T.H."/>
            <person name="Lee Y.-J."/>
            <person name="Ko J."/>
            <person name="Kim S.-G."/>
        </authorList>
    </citation>
    <scope>NUCLEOTIDE SEQUENCE</scope>
    <source>
        <strain evidence="5">OG9-811</strain>
    </source>
</reference>
<dbReference type="RefSeq" id="WP_136486825.1">
    <property type="nucleotide sequence ID" value="NZ_CP076642.1"/>
</dbReference>
<sequence>MTDRVSFQELRCRDNVHKIGVATLDNPASLNALSYNMLALLFDQLLRWQHDDNLVCILLEGGGEKAFCAGGDVRTMHNVMRDKSDEEIQAFCTEYFSLEYQCDYLIHTYTKPIIAWGDGIVMGGGMGLFMGCSHKVVTPRSRLAMPEISIGLYPDVGGTWFLNRLAPGIGLFLGLTGASVNAFDAIDIRMADYLLHYQDRSPLLSVLQALDWQGNHLAQVSRVLDELVAKDGDDGVSSQLLPYLAKIQSATKADTLTQVCEQILAIEGQDKWIDTARRNLAAGSPISAHICYRQITQCQQLSLADCFRLELSLSVRSGLLGEFQEGVRARLIDKDGEPHWTFKSVASVDDAVIDQLFTSLWPDEIHPLASLEQVHQSIPPQGGVA</sequence>
<dbReference type="KEGG" id="vos:KNV97_00575"/>
<dbReference type="Gene3D" id="3.90.226.10">
    <property type="entry name" value="2-enoyl-CoA Hydratase, Chain A, domain 1"/>
    <property type="match status" value="1"/>
</dbReference>
<dbReference type="EC" id="3.1.2.4" evidence="2"/>
<comment type="catalytic activity">
    <reaction evidence="1">
        <text>3-hydroxy-2-methylpropanoyl-CoA + H2O = 3-hydroxy-2-methylpropanoate + CoA + H(+)</text>
        <dbReference type="Rhea" id="RHEA:20888"/>
        <dbReference type="ChEBI" id="CHEBI:11805"/>
        <dbReference type="ChEBI" id="CHEBI:15377"/>
        <dbReference type="ChEBI" id="CHEBI:15378"/>
        <dbReference type="ChEBI" id="CHEBI:57287"/>
        <dbReference type="ChEBI" id="CHEBI:57340"/>
        <dbReference type="EC" id="3.1.2.4"/>
    </reaction>
</comment>
<dbReference type="InterPro" id="IPR029045">
    <property type="entry name" value="ClpP/crotonase-like_dom_sf"/>
</dbReference>
<dbReference type="NCBIfam" id="NF004127">
    <property type="entry name" value="PRK05617.1"/>
    <property type="match status" value="1"/>
</dbReference>
<dbReference type="GO" id="GO:0005829">
    <property type="term" value="C:cytosol"/>
    <property type="evidence" value="ECO:0007669"/>
    <property type="project" value="TreeGrafter"/>
</dbReference>
<proteinExistence type="predicted"/>
<protein>
    <recommendedName>
        <fullName evidence="2">3-hydroxyisobutyryl-CoA hydrolase</fullName>
        <ecNumber evidence="2">3.1.2.4</ecNumber>
    </recommendedName>
</protein>
<accession>A0A975U867</accession>
<dbReference type="CDD" id="cd06558">
    <property type="entry name" value="crotonase-like"/>
    <property type="match status" value="1"/>
</dbReference>
<evidence type="ECO:0000256" key="1">
    <source>
        <dbReference type="ARBA" id="ARBA00001709"/>
    </source>
</evidence>
<dbReference type="InterPro" id="IPR045004">
    <property type="entry name" value="ECH_dom"/>
</dbReference>
<dbReference type="GO" id="GO:0006574">
    <property type="term" value="P:L-valine catabolic process"/>
    <property type="evidence" value="ECO:0007669"/>
    <property type="project" value="TreeGrafter"/>
</dbReference>
<evidence type="ECO:0000256" key="3">
    <source>
        <dbReference type="ARBA" id="ARBA00022801"/>
    </source>
</evidence>
<evidence type="ECO:0000259" key="4">
    <source>
        <dbReference type="Pfam" id="PF16113"/>
    </source>
</evidence>